<evidence type="ECO:0000256" key="1">
    <source>
        <dbReference type="ARBA" id="ARBA00007430"/>
    </source>
</evidence>
<organism evidence="4 5">
    <name type="scientific">Candidatus Desulfosporosinus infrequens</name>
    <dbReference type="NCBI Taxonomy" id="2043169"/>
    <lineage>
        <taxon>Bacteria</taxon>
        <taxon>Bacillati</taxon>
        <taxon>Bacillota</taxon>
        <taxon>Clostridia</taxon>
        <taxon>Eubacteriales</taxon>
        <taxon>Desulfitobacteriaceae</taxon>
        <taxon>Desulfosporosinus</taxon>
    </lineage>
</organism>
<keyword evidence="2" id="KW-1133">Transmembrane helix</keyword>
<feature type="domain" description="Polysaccharide biosynthesis protein CapD-like" evidence="3">
    <location>
        <begin position="283"/>
        <end position="566"/>
    </location>
</feature>
<evidence type="ECO:0000256" key="2">
    <source>
        <dbReference type="SAM" id="Phobius"/>
    </source>
</evidence>
<dbReference type="PANTHER" id="PTHR43318:SF1">
    <property type="entry name" value="POLYSACCHARIDE BIOSYNTHESIS PROTEIN EPSC-RELATED"/>
    <property type="match status" value="1"/>
</dbReference>
<keyword evidence="2" id="KW-0472">Membrane</keyword>
<dbReference type="AlphaFoldDB" id="A0A2U3LD14"/>
<dbReference type="EMBL" id="OMOF01000404">
    <property type="protein sequence ID" value="SPF49825.1"/>
    <property type="molecule type" value="Genomic_DNA"/>
</dbReference>
<dbReference type="InterPro" id="IPR051203">
    <property type="entry name" value="Polysaccharide_Synthase-Rel"/>
</dbReference>
<name>A0A2U3LD14_9FIRM</name>
<evidence type="ECO:0000259" key="3">
    <source>
        <dbReference type="Pfam" id="PF02719"/>
    </source>
</evidence>
<accession>A0A2U3LD14</accession>
<feature type="transmembrane region" description="Helical" evidence="2">
    <location>
        <begin position="75"/>
        <end position="97"/>
    </location>
</feature>
<gene>
    <name evidence="4" type="primary">capD</name>
    <name evidence="4" type="ORF">SBF1_4620002</name>
</gene>
<dbReference type="PANTHER" id="PTHR43318">
    <property type="entry name" value="UDP-N-ACETYLGLUCOSAMINE 4,6-DEHYDRATASE"/>
    <property type="match status" value="1"/>
</dbReference>
<keyword evidence="2" id="KW-0812">Transmembrane</keyword>
<dbReference type="InterPro" id="IPR036291">
    <property type="entry name" value="NAD(P)-bd_dom_sf"/>
</dbReference>
<evidence type="ECO:0000313" key="4">
    <source>
        <dbReference type="EMBL" id="SPF49825.1"/>
    </source>
</evidence>
<dbReference type="Proteomes" id="UP000238916">
    <property type="component" value="Unassembled WGS sequence"/>
</dbReference>
<dbReference type="InterPro" id="IPR003869">
    <property type="entry name" value="Polysac_CapD-like"/>
</dbReference>
<feature type="transmembrane region" description="Helical" evidence="2">
    <location>
        <begin position="12"/>
        <end position="30"/>
    </location>
</feature>
<dbReference type="SUPFAM" id="SSF51735">
    <property type="entry name" value="NAD(P)-binding Rossmann-fold domains"/>
    <property type="match status" value="1"/>
</dbReference>
<dbReference type="OrthoDB" id="9803111at2"/>
<dbReference type="Pfam" id="PF02719">
    <property type="entry name" value="Polysacc_synt_2"/>
    <property type="match status" value="1"/>
</dbReference>
<sequence length="620" mass="68767">MKFNRKSLSLMLIDAILVNLAAFGSFYLRFEGDIPKEYFWTYYHTAWAGTLIYLCIFSLFGLYNRLWQYASISELISIFFSVSVGTSSVVLVIYFLAPMRYPNTVAVLLWLTTTFLIGGSRFIWRILQDTIFSIQLPGIPKRVLIIGAGDAGALAVRELKNSNYREGYPIGIVDDAPHKQKLKLMGIPILGTRQDISHLVKFRDVEEVIIAMPSAPGGVIREITEICEKSGLVIKIMPGVYNFFSGQVDTLKIRQVEIEDLLGRDQVNLDIEEVAGYLAGETVLVTGAGGSIGSELCRQICRFNPEKLILVGRGENSIFDIEQELRSNCPGIQLVTEILDVKEREKVELVFRKYKPGVVFHAAAHKHVPLMEQNPEEALKNNILGTYNVAEISDLTRVKTFVLISTDKAINPTSIMGATKRVAEMIIQSLDLHSQTHFVAVRFGNVLGSRGSVIPTFKKQIAKGGPVTVTHPEMVRYFMTIPEAAQLVIQAGAMARGGEVFILDMGKPVRIVDLAQDLIRLSGFEVDVDMKIVFTGMRPGEKLYEELLTADEGTTSTKHQRIFVAKPNGVDVVGVEGLVQVIRERGSFLTRDEIVQGLGEVVVGFQQGAGKRGPIRLVVK</sequence>
<protein>
    <submittedName>
        <fullName evidence="4">Capsular polysaccharide biosynthesis protein CapD</fullName>
    </submittedName>
</protein>
<dbReference type="Gene3D" id="3.40.50.720">
    <property type="entry name" value="NAD(P)-binding Rossmann-like Domain"/>
    <property type="match status" value="2"/>
</dbReference>
<dbReference type="SUPFAM" id="SSF53335">
    <property type="entry name" value="S-adenosyl-L-methionine-dependent methyltransferases"/>
    <property type="match status" value="1"/>
</dbReference>
<dbReference type="Pfam" id="PF13727">
    <property type="entry name" value="CoA_binding_3"/>
    <property type="match status" value="1"/>
</dbReference>
<evidence type="ECO:0000313" key="5">
    <source>
        <dbReference type="Proteomes" id="UP000238916"/>
    </source>
</evidence>
<dbReference type="InterPro" id="IPR029063">
    <property type="entry name" value="SAM-dependent_MTases_sf"/>
</dbReference>
<feature type="transmembrane region" description="Helical" evidence="2">
    <location>
        <begin position="103"/>
        <end position="124"/>
    </location>
</feature>
<proteinExistence type="inferred from homology"/>
<reference evidence="5" key="1">
    <citation type="submission" date="2018-02" db="EMBL/GenBank/DDBJ databases">
        <authorList>
            <person name="Hausmann B."/>
        </authorList>
    </citation>
    <scope>NUCLEOTIDE SEQUENCE [LARGE SCALE GENOMIC DNA]</scope>
    <source>
        <strain evidence="5">Peat soil MAG SbF1</strain>
    </source>
</reference>
<comment type="similarity">
    <text evidence="1">Belongs to the polysaccharide synthase family.</text>
</comment>
<feature type="transmembrane region" description="Helical" evidence="2">
    <location>
        <begin position="42"/>
        <end position="63"/>
    </location>
</feature>
<dbReference type="CDD" id="cd05237">
    <property type="entry name" value="UDP_invert_4-6DH_SDR_e"/>
    <property type="match status" value="1"/>
</dbReference>